<reference evidence="1" key="2">
    <citation type="submission" date="2025-08" db="UniProtKB">
        <authorList>
            <consortium name="Ensembl"/>
        </authorList>
    </citation>
    <scope>IDENTIFICATION</scope>
</reference>
<name>A0A8C6NPR4_NOTFU</name>
<reference evidence="1" key="1">
    <citation type="submission" date="2014-08" db="EMBL/GenBank/DDBJ databases">
        <authorList>
            <person name="Senf B."/>
            <person name="Petzold A."/>
            <person name="Downie B.R."/>
            <person name="Koch P."/>
            <person name="Platzer M."/>
        </authorList>
    </citation>
    <scope>NUCLEOTIDE SEQUENCE [LARGE SCALE GENOMIC DNA]</scope>
    <source>
        <strain evidence="1">GRZ</strain>
    </source>
</reference>
<dbReference type="PROSITE" id="PS50096">
    <property type="entry name" value="IQ"/>
    <property type="match status" value="1"/>
</dbReference>
<dbReference type="Ensembl" id="ENSNFUT00015017361.1">
    <property type="protein sequence ID" value="ENSNFUP00015016582.1"/>
    <property type="gene ID" value="ENSNFUG00015007944.1"/>
</dbReference>
<accession>A0A8C6NPR4</accession>
<proteinExistence type="predicted"/>
<dbReference type="GeneTree" id="ENSGT01030000239752"/>
<keyword evidence="2" id="KW-1185">Reference proteome</keyword>
<protein>
    <submittedName>
        <fullName evidence="1">Uncharacterized protein</fullName>
    </submittedName>
</protein>
<dbReference type="AlphaFoldDB" id="A0A8C6NPR4"/>
<evidence type="ECO:0000313" key="2">
    <source>
        <dbReference type="Proteomes" id="UP000694548"/>
    </source>
</evidence>
<dbReference type="Proteomes" id="UP000694548">
    <property type="component" value="Chromosome sgr07"/>
</dbReference>
<organism evidence="1 2">
    <name type="scientific">Nothobranchius furzeri</name>
    <name type="common">Turquoise killifish</name>
    <dbReference type="NCBI Taxonomy" id="105023"/>
    <lineage>
        <taxon>Eukaryota</taxon>
        <taxon>Metazoa</taxon>
        <taxon>Chordata</taxon>
        <taxon>Craniata</taxon>
        <taxon>Vertebrata</taxon>
        <taxon>Euteleostomi</taxon>
        <taxon>Actinopterygii</taxon>
        <taxon>Neopterygii</taxon>
        <taxon>Teleostei</taxon>
        <taxon>Neoteleostei</taxon>
        <taxon>Acanthomorphata</taxon>
        <taxon>Ovalentaria</taxon>
        <taxon>Atherinomorphae</taxon>
        <taxon>Cyprinodontiformes</taxon>
        <taxon>Nothobranchiidae</taxon>
        <taxon>Nothobranchius</taxon>
    </lineage>
</organism>
<sequence length="70" mass="8577">MAELEKFKSAEDEFRKKYFQRNREAEENRQKESRAATRIQSWFRACKVRAYLRYDLFDICKVNLPLKNVI</sequence>
<reference evidence="1" key="3">
    <citation type="submission" date="2025-09" db="UniProtKB">
        <authorList>
            <consortium name="Ensembl"/>
        </authorList>
    </citation>
    <scope>IDENTIFICATION</scope>
</reference>
<evidence type="ECO:0000313" key="1">
    <source>
        <dbReference type="Ensembl" id="ENSNFUP00015016582.1"/>
    </source>
</evidence>